<dbReference type="InterPro" id="IPR011990">
    <property type="entry name" value="TPR-like_helical_dom_sf"/>
</dbReference>
<comment type="caution">
    <text evidence="1">The sequence shown here is derived from an EMBL/GenBank/DDBJ whole genome shotgun (WGS) entry which is preliminary data.</text>
</comment>
<dbReference type="AlphaFoldDB" id="A0A840SYG0"/>
<dbReference type="EMBL" id="JACHFM010000005">
    <property type="protein sequence ID" value="MBB5224141.1"/>
    <property type="molecule type" value="Genomic_DNA"/>
</dbReference>
<dbReference type="InterPro" id="IPR010323">
    <property type="entry name" value="DUF924"/>
</dbReference>
<name>A0A840SYG0_9RHOB</name>
<dbReference type="SUPFAM" id="SSF48452">
    <property type="entry name" value="TPR-like"/>
    <property type="match status" value="1"/>
</dbReference>
<dbReference type="RefSeq" id="WP_184154437.1">
    <property type="nucleotide sequence ID" value="NZ_JACHFM010000005.1"/>
</dbReference>
<keyword evidence="2" id="KW-1185">Reference proteome</keyword>
<reference evidence="1 2" key="1">
    <citation type="submission" date="2020-08" db="EMBL/GenBank/DDBJ databases">
        <title>Genomic Encyclopedia of Type Strains, Phase IV (KMG-IV): sequencing the most valuable type-strain genomes for metagenomic binning, comparative biology and taxonomic classification.</title>
        <authorList>
            <person name="Goeker M."/>
        </authorList>
    </citation>
    <scope>NUCLEOTIDE SEQUENCE [LARGE SCALE GENOMIC DNA]</scope>
    <source>
        <strain evidence="1 2">DSM 101730</strain>
    </source>
</reference>
<proteinExistence type="predicted"/>
<protein>
    <submittedName>
        <fullName evidence="1">Uncharacterized protein (DUF924 family)</fullName>
    </submittedName>
</protein>
<evidence type="ECO:0000313" key="1">
    <source>
        <dbReference type="EMBL" id="MBB5224141.1"/>
    </source>
</evidence>
<dbReference type="Gene3D" id="1.20.58.320">
    <property type="entry name" value="TPR-like"/>
    <property type="match status" value="1"/>
</dbReference>
<dbReference type="Pfam" id="PF06041">
    <property type="entry name" value="DUF924"/>
    <property type="match status" value="1"/>
</dbReference>
<accession>A0A840SYG0</accession>
<dbReference type="Proteomes" id="UP000549457">
    <property type="component" value="Unassembled WGS sequence"/>
</dbReference>
<gene>
    <name evidence="1" type="ORF">HNP73_004102</name>
</gene>
<dbReference type="Gene3D" id="1.25.40.10">
    <property type="entry name" value="Tetratricopeptide repeat domain"/>
    <property type="match status" value="1"/>
</dbReference>
<evidence type="ECO:0000313" key="2">
    <source>
        <dbReference type="Proteomes" id="UP000549457"/>
    </source>
</evidence>
<sequence length="188" mass="21519">MDPRAEEILEFWDRIGPEGWYEVNEAIDREIIDRWGELWEIGRIGVLRDWRATPRSCLALVLLLDQFPRNMFRGDARSFASDARARDVARAAIASGFDKAIPVPERQFFYLPLMHSEVSSDQDQCVRLVLLNLGRTDTLDHARAHRAVIRQFGRFPYRNDALGRETTPAEAAFLEAGGYRHAYEAVAA</sequence>
<organism evidence="1 2">
    <name type="scientific">Amaricoccus macauensis</name>
    <dbReference type="NCBI Taxonomy" id="57001"/>
    <lineage>
        <taxon>Bacteria</taxon>
        <taxon>Pseudomonadati</taxon>
        <taxon>Pseudomonadota</taxon>
        <taxon>Alphaproteobacteria</taxon>
        <taxon>Rhodobacterales</taxon>
        <taxon>Paracoccaceae</taxon>
        <taxon>Amaricoccus</taxon>
    </lineage>
</organism>